<dbReference type="Proteomes" id="UP000198742">
    <property type="component" value="Unassembled WGS sequence"/>
</dbReference>
<dbReference type="PIRSF" id="PIRSF006648">
    <property type="entry name" value="DrrB"/>
    <property type="match status" value="1"/>
</dbReference>
<comment type="similarity">
    <text evidence="6">Belongs to the ABC-2 integral membrane protein family.</text>
</comment>
<dbReference type="STRING" id="402596.SAMN04489844_0952"/>
<keyword evidence="4 6" id="KW-0472">Membrane</keyword>
<evidence type="ECO:0000313" key="9">
    <source>
        <dbReference type="Proteomes" id="UP000198742"/>
    </source>
</evidence>
<sequence length="248" mass="26408">MSTFVQDTVNVMNRELKPVWREPMAVVFAMIQPLVFLGLFAPLLPEMATGSALQWFVPGIVAMTALMGASFTGSNLMEEMQSGSHERQLVSPLGRPALLVGRALKEVVPMLMQVAIIVAVVTPFSFDLHLGGVVVAALVLSLFSVGIGALSFALALASKGQDWMFWTIQQTLLFPTLLTAGVLLPVDGAPRWLEVVSAINPMTYVVDATRALFAGTFPADVVLQGVAGAAVVAALGLWVGVRAMRRSS</sequence>
<dbReference type="InterPro" id="IPR013525">
    <property type="entry name" value="ABC2_TM"/>
</dbReference>
<evidence type="ECO:0000256" key="4">
    <source>
        <dbReference type="ARBA" id="ARBA00023136"/>
    </source>
</evidence>
<evidence type="ECO:0000259" key="7">
    <source>
        <dbReference type="PROSITE" id="PS51012"/>
    </source>
</evidence>
<feature type="transmembrane region" description="Helical" evidence="6">
    <location>
        <begin position="132"/>
        <end position="156"/>
    </location>
</feature>
<protein>
    <recommendedName>
        <fullName evidence="6">Transport permease protein</fullName>
    </recommendedName>
</protein>
<feature type="transmembrane region" description="Helical" evidence="6">
    <location>
        <begin position="107"/>
        <end position="126"/>
    </location>
</feature>
<dbReference type="OrthoDB" id="9255971at2"/>
<keyword evidence="3 6" id="KW-1133">Transmembrane helix</keyword>
<comment type="subcellular location">
    <subcellularLocation>
        <location evidence="6">Cell membrane</location>
        <topology evidence="6">Multi-pass membrane protein</topology>
    </subcellularLocation>
    <subcellularLocation>
        <location evidence="1">Membrane</location>
        <topology evidence="1">Multi-pass membrane protein</topology>
    </subcellularLocation>
</comment>
<dbReference type="EMBL" id="FNRT01000002">
    <property type="protein sequence ID" value="SEB73561.1"/>
    <property type="molecule type" value="Genomic_DNA"/>
</dbReference>
<evidence type="ECO:0000256" key="1">
    <source>
        <dbReference type="ARBA" id="ARBA00004141"/>
    </source>
</evidence>
<name>A0A1H4LS93_9ACTN</name>
<keyword evidence="6" id="KW-1003">Cell membrane</keyword>
<gene>
    <name evidence="8" type="ORF">SAMN04489844_0952</name>
</gene>
<evidence type="ECO:0000256" key="6">
    <source>
        <dbReference type="RuleBase" id="RU361157"/>
    </source>
</evidence>
<dbReference type="PANTHER" id="PTHR43229:SF3">
    <property type="entry name" value="ABC-TYPE MULTIDRUG TRANSPORT SYSTEM, PERMEASE COMPONENT"/>
    <property type="match status" value="1"/>
</dbReference>
<evidence type="ECO:0000313" key="8">
    <source>
        <dbReference type="EMBL" id="SEB73561.1"/>
    </source>
</evidence>
<feature type="transmembrane region" description="Helical" evidence="6">
    <location>
        <begin position="24"/>
        <end position="43"/>
    </location>
</feature>
<dbReference type="GO" id="GO:0043190">
    <property type="term" value="C:ATP-binding cassette (ABC) transporter complex"/>
    <property type="evidence" value="ECO:0007669"/>
    <property type="project" value="InterPro"/>
</dbReference>
<accession>A0A1H4LS93</accession>
<reference evidence="9" key="1">
    <citation type="submission" date="2016-10" db="EMBL/GenBank/DDBJ databases">
        <authorList>
            <person name="Varghese N."/>
            <person name="Submissions S."/>
        </authorList>
    </citation>
    <scope>NUCLEOTIDE SEQUENCE [LARGE SCALE GENOMIC DNA]</scope>
    <source>
        <strain evidence="9">DSM 22017</strain>
    </source>
</reference>
<dbReference type="RefSeq" id="WP_090968090.1">
    <property type="nucleotide sequence ID" value="NZ_FNRT01000002.1"/>
</dbReference>
<keyword evidence="5" id="KW-0046">Antibiotic resistance</keyword>
<evidence type="ECO:0000256" key="2">
    <source>
        <dbReference type="ARBA" id="ARBA00022692"/>
    </source>
</evidence>
<dbReference type="PROSITE" id="PS51012">
    <property type="entry name" value="ABC_TM2"/>
    <property type="match status" value="1"/>
</dbReference>
<feature type="transmembrane region" description="Helical" evidence="6">
    <location>
        <begin position="221"/>
        <end position="241"/>
    </location>
</feature>
<keyword evidence="6" id="KW-0813">Transport</keyword>
<organism evidence="8 9">
    <name type="scientific">Nocardioides exalbidus</name>
    <dbReference type="NCBI Taxonomy" id="402596"/>
    <lineage>
        <taxon>Bacteria</taxon>
        <taxon>Bacillati</taxon>
        <taxon>Actinomycetota</taxon>
        <taxon>Actinomycetes</taxon>
        <taxon>Propionibacteriales</taxon>
        <taxon>Nocardioidaceae</taxon>
        <taxon>Nocardioides</taxon>
    </lineage>
</organism>
<dbReference type="InterPro" id="IPR000412">
    <property type="entry name" value="ABC_2_transport"/>
</dbReference>
<dbReference type="InterPro" id="IPR047817">
    <property type="entry name" value="ABC2_TM_bact-type"/>
</dbReference>
<dbReference type="AlphaFoldDB" id="A0A1H4LS93"/>
<dbReference type="InterPro" id="IPR051784">
    <property type="entry name" value="Nod_factor_ABC_transporter"/>
</dbReference>
<keyword evidence="2 6" id="KW-0812">Transmembrane</keyword>
<dbReference type="GO" id="GO:0046677">
    <property type="term" value="P:response to antibiotic"/>
    <property type="evidence" value="ECO:0007669"/>
    <property type="project" value="UniProtKB-KW"/>
</dbReference>
<keyword evidence="9" id="KW-1185">Reference proteome</keyword>
<dbReference type="GO" id="GO:0140359">
    <property type="term" value="F:ABC-type transporter activity"/>
    <property type="evidence" value="ECO:0007669"/>
    <property type="project" value="InterPro"/>
</dbReference>
<proteinExistence type="inferred from homology"/>
<feature type="transmembrane region" description="Helical" evidence="6">
    <location>
        <begin position="163"/>
        <end position="184"/>
    </location>
</feature>
<evidence type="ECO:0000256" key="3">
    <source>
        <dbReference type="ARBA" id="ARBA00022989"/>
    </source>
</evidence>
<feature type="transmembrane region" description="Helical" evidence="6">
    <location>
        <begin position="55"/>
        <end position="77"/>
    </location>
</feature>
<dbReference type="Pfam" id="PF01061">
    <property type="entry name" value="ABC2_membrane"/>
    <property type="match status" value="1"/>
</dbReference>
<feature type="domain" description="ABC transmembrane type-2" evidence="7">
    <location>
        <begin position="24"/>
        <end position="247"/>
    </location>
</feature>
<dbReference type="PANTHER" id="PTHR43229">
    <property type="entry name" value="NODULATION PROTEIN J"/>
    <property type="match status" value="1"/>
</dbReference>
<evidence type="ECO:0000256" key="5">
    <source>
        <dbReference type="ARBA" id="ARBA00023251"/>
    </source>
</evidence>